<evidence type="ECO:0000256" key="2">
    <source>
        <dbReference type="SAM" id="Phobius"/>
    </source>
</evidence>
<dbReference type="PANTHER" id="PTHR33413">
    <property type="entry name" value="EXPRESSED PROTEIN"/>
    <property type="match status" value="1"/>
</dbReference>
<name>A0A6J1GX70_CUCMO</name>
<dbReference type="KEGG" id="cmos:111458357"/>
<keyword evidence="2" id="KW-0472">Membrane</keyword>
<dbReference type="PANTHER" id="PTHR33413:SF4">
    <property type="entry name" value="D-RIBOSE-BINDING PERIPLASMIC PROTEIN"/>
    <property type="match status" value="1"/>
</dbReference>
<dbReference type="InterPro" id="IPR025322">
    <property type="entry name" value="PADRE_dom"/>
</dbReference>
<feature type="transmembrane region" description="Helical" evidence="2">
    <location>
        <begin position="23"/>
        <end position="46"/>
    </location>
</feature>
<protein>
    <submittedName>
        <fullName evidence="4">Uncharacterized protein LOC111458357</fullName>
    </submittedName>
</protein>
<feature type="compositionally biased region" description="Basic and acidic residues" evidence="1">
    <location>
        <begin position="155"/>
        <end position="165"/>
    </location>
</feature>
<proteinExistence type="predicted"/>
<dbReference type="Pfam" id="PF14009">
    <property type="entry name" value="PADRE"/>
    <property type="match status" value="1"/>
</dbReference>
<keyword evidence="2" id="KW-1133">Transmembrane helix</keyword>
<evidence type="ECO:0000256" key="1">
    <source>
        <dbReference type="SAM" id="MobiDB-lite"/>
    </source>
</evidence>
<accession>A0A6J1GX70</accession>
<feature type="region of interest" description="Disordered" evidence="1">
    <location>
        <begin position="151"/>
        <end position="213"/>
    </location>
</feature>
<dbReference type="GeneID" id="111458357"/>
<dbReference type="Proteomes" id="UP000504609">
    <property type="component" value="Unplaced"/>
</dbReference>
<dbReference type="AlphaFoldDB" id="A0A6J1GX70"/>
<dbReference type="RefSeq" id="XP_022956732.1">
    <property type="nucleotide sequence ID" value="XM_023100964.1"/>
</dbReference>
<evidence type="ECO:0000313" key="3">
    <source>
        <dbReference type="Proteomes" id="UP000504609"/>
    </source>
</evidence>
<keyword evidence="2" id="KW-0812">Transmembrane</keyword>
<reference evidence="4" key="1">
    <citation type="submission" date="2025-08" db="UniProtKB">
        <authorList>
            <consortium name="RefSeq"/>
        </authorList>
    </citation>
    <scope>IDENTIFICATION</scope>
    <source>
        <tissue evidence="4">Young leaves</tissue>
    </source>
</reference>
<sequence length="213" mass="24261">MNGRPAILSRPIWRAKKLYRKGLLFLLFIIIFFFLFLLFLGLLSIYHHKVRMGNCQAVDAAALVIQHPSGRIERLYWPVVASEVMRTNPGHYVSLIIPLPQSEDDNPEPKTVRFTRVKLLRPNDTLALGHAYRLVTTQEVMKVLRAKKYAKSKKPLMESEEKRAAGGEVEETEKNQQAVKHERHRIRTPAANATAARSKAWRPSLQSISEAAA</sequence>
<organism evidence="3 4">
    <name type="scientific">Cucurbita moschata</name>
    <name type="common">Winter crookneck squash</name>
    <name type="synonym">Cucurbita pepo var. moschata</name>
    <dbReference type="NCBI Taxonomy" id="3662"/>
    <lineage>
        <taxon>Eukaryota</taxon>
        <taxon>Viridiplantae</taxon>
        <taxon>Streptophyta</taxon>
        <taxon>Embryophyta</taxon>
        <taxon>Tracheophyta</taxon>
        <taxon>Spermatophyta</taxon>
        <taxon>Magnoliopsida</taxon>
        <taxon>eudicotyledons</taxon>
        <taxon>Gunneridae</taxon>
        <taxon>Pentapetalae</taxon>
        <taxon>rosids</taxon>
        <taxon>fabids</taxon>
        <taxon>Cucurbitales</taxon>
        <taxon>Cucurbitaceae</taxon>
        <taxon>Cucurbiteae</taxon>
        <taxon>Cucurbita</taxon>
    </lineage>
</organism>
<evidence type="ECO:0000313" key="4">
    <source>
        <dbReference type="RefSeq" id="XP_022956732.1"/>
    </source>
</evidence>
<keyword evidence="3" id="KW-1185">Reference proteome</keyword>
<feature type="compositionally biased region" description="Polar residues" evidence="1">
    <location>
        <begin position="204"/>
        <end position="213"/>
    </location>
</feature>
<gene>
    <name evidence="4" type="primary">LOC111458357</name>
</gene>